<reference evidence="1" key="1">
    <citation type="submission" date="2021-08" db="EMBL/GenBank/DDBJ databases">
        <title>The first chromosome-level gecko genome reveals the dynamic sex chromosomes of Neotropical dwarf geckos (Sphaerodactylidae: Sphaerodactylus).</title>
        <authorList>
            <person name="Pinto B.J."/>
            <person name="Keating S.E."/>
            <person name="Gamble T."/>
        </authorList>
    </citation>
    <scope>NUCLEOTIDE SEQUENCE</scope>
    <source>
        <strain evidence="1">TG3544</strain>
    </source>
</reference>
<proteinExistence type="predicted"/>
<evidence type="ECO:0000313" key="2">
    <source>
        <dbReference type="Proteomes" id="UP000827872"/>
    </source>
</evidence>
<sequence>MQRSKLNSWRFKANLKHRNRRMDSEELVGASRRNQWLQIFIGDEMRRVVSSSRSSSESSSLEEQVVWRQQYQLNCLRRIGYMENEDLLAERTKDIDDLLEREHMLMFKMKETASEHKKNLEKLNMQLDELETSEQWALLQKESRQEHYESWLHEADVDHLRPQKTYVCIWQKHADVSSERPERTTLAREPLKKAGREPPFKSIRGTYLEASRPDVLEDLEQPRLEVPKFVREPQGKREHVPSMRSIRGRVFETSRQDVLEDLEQPRLEVPKLAREPLRKGGLESSFKSIRGTDLEESRQDALEDLEQPRPEVPQLAREPPRKEEELKPSITYEHPEGKRFGRNPQTG</sequence>
<gene>
    <name evidence="1" type="ORF">K3G42_008627</name>
</gene>
<accession>A0ACB8FTJ9</accession>
<comment type="caution">
    <text evidence="1">The sequence shown here is derived from an EMBL/GenBank/DDBJ whole genome shotgun (WGS) entry which is preliminary data.</text>
</comment>
<evidence type="ECO:0000313" key="1">
    <source>
        <dbReference type="EMBL" id="KAH8010590.1"/>
    </source>
</evidence>
<name>A0ACB8FTJ9_9SAUR</name>
<keyword evidence="2" id="KW-1185">Reference proteome</keyword>
<protein>
    <submittedName>
        <fullName evidence="1">Uncharacterized protein</fullName>
    </submittedName>
</protein>
<organism evidence="1 2">
    <name type="scientific">Sphaerodactylus townsendi</name>
    <dbReference type="NCBI Taxonomy" id="933632"/>
    <lineage>
        <taxon>Eukaryota</taxon>
        <taxon>Metazoa</taxon>
        <taxon>Chordata</taxon>
        <taxon>Craniata</taxon>
        <taxon>Vertebrata</taxon>
        <taxon>Euteleostomi</taxon>
        <taxon>Lepidosauria</taxon>
        <taxon>Squamata</taxon>
        <taxon>Bifurcata</taxon>
        <taxon>Gekkota</taxon>
        <taxon>Sphaerodactylidae</taxon>
        <taxon>Sphaerodactylus</taxon>
    </lineage>
</organism>
<dbReference type="Proteomes" id="UP000827872">
    <property type="component" value="Linkage Group LG11"/>
</dbReference>
<dbReference type="EMBL" id="CM037624">
    <property type="protein sequence ID" value="KAH8010590.1"/>
    <property type="molecule type" value="Genomic_DNA"/>
</dbReference>